<proteinExistence type="predicted"/>
<dbReference type="EMBL" id="VSRR010000503">
    <property type="protein sequence ID" value="MPC16393.1"/>
    <property type="molecule type" value="Genomic_DNA"/>
</dbReference>
<dbReference type="Proteomes" id="UP000324222">
    <property type="component" value="Unassembled WGS sequence"/>
</dbReference>
<sequence>MMLKRDGSRSMNIAPDSSLSVEIRPESNEVKKVSGTHVNLHFLVMLCDITSTVSVSSFDQ</sequence>
<feature type="compositionally biased region" description="Polar residues" evidence="1">
    <location>
        <begin position="9"/>
        <end position="20"/>
    </location>
</feature>
<comment type="caution">
    <text evidence="2">The sequence shown here is derived from an EMBL/GenBank/DDBJ whole genome shotgun (WGS) entry which is preliminary data.</text>
</comment>
<name>A0A5B7D5Q6_PORTR</name>
<keyword evidence="3" id="KW-1185">Reference proteome</keyword>
<feature type="region of interest" description="Disordered" evidence="1">
    <location>
        <begin position="1"/>
        <end position="20"/>
    </location>
</feature>
<evidence type="ECO:0000313" key="3">
    <source>
        <dbReference type="Proteomes" id="UP000324222"/>
    </source>
</evidence>
<evidence type="ECO:0000313" key="2">
    <source>
        <dbReference type="EMBL" id="MPC16393.1"/>
    </source>
</evidence>
<protein>
    <submittedName>
        <fullName evidence="2">Uncharacterized protein</fullName>
    </submittedName>
</protein>
<reference evidence="2 3" key="1">
    <citation type="submission" date="2019-05" db="EMBL/GenBank/DDBJ databases">
        <title>Another draft genome of Portunus trituberculatus and its Hox gene families provides insights of decapod evolution.</title>
        <authorList>
            <person name="Jeong J.-H."/>
            <person name="Song I."/>
            <person name="Kim S."/>
            <person name="Choi T."/>
            <person name="Kim D."/>
            <person name="Ryu S."/>
            <person name="Kim W."/>
        </authorList>
    </citation>
    <scope>NUCLEOTIDE SEQUENCE [LARGE SCALE GENOMIC DNA]</scope>
    <source>
        <tissue evidence="2">Muscle</tissue>
    </source>
</reference>
<gene>
    <name evidence="2" type="ORF">E2C01_009216</name>
</gene>
<accession>A0A5B7D5Q6</accession>
<dbReference type="AlphaFoldDB" id="A0A5B7D5Q6"/>
<organism evidence="2 3">
    <name type="scientific">Portunus trituberculatus</name>
    <name type="common">Swimming crab</name>
    <name type="synonym">Neptunus trituberculatus</name>
    <dbReference type="NCBI Taxonomy" id="210409"/>
    <lineage>
        <taxon>Eukaryota</taxon>
        <taxon>Metazoa</taxon>
        <taxon>Ecdysozoa</taxon>
        <taxon>Arthropoda</taxon>
        <taxon>Crustacea</taxon>
        <taxon>Multicrustacea</taxon>
        <taxon>Malacostraca</taxon>
        <taxon>Eumalacostraca</taxon>
        <taxon>Eucarida</taxon>
        <taxon>Decapoda</taxon>
        <taxon>Pleocyemata</taxon>
        <taxon>Brachyura</taxon>
        <taxon>Eubrachyura</taxon>
        <taxon>Portunoidea</taxon>
        <taxon>Portunidae</taxon>
        <taxon>Portuninae</taxon>
        <taxon>Portunus</taxon>
    </lineage>
</organism>
<evidence type="ECO:0000256" key="1">
    <source>
        <dbReference type="SAM" id="MobiDB-lite"/>
    </source>
</evidence>